<sequence length="81" mass="8844">RDSFFAPDSEDSGGIGPAQTGESGDRPEDLADSGGDTWADLAEIPPVSLWKRPKAPRKRPRRPARKRFGSSEAGNFWCLNT</sequence>
<evidence type="ECO:0000256" key="1">
    <source>
        <dbReference type="SAM" id="MobiDB-lite"/>
    </source>
</evidence>
<reference evidence="2" key="1">
    <citation type="submission" date="2023-03" db="EMBL/GenBank/DDBJ databases">
        <title>Multiphase analysis and comparison of six strains from genera Psychromarinibacter, Lutimaribacter, and Maritimibacter, including a novel species: Psychromarinibacter sediminicola sp. nov.</title>
        <authorList>
            <person name="Wang Y.-H."/>
            <person name="Ye M.-Q."/>
            <person name="Du Z.-J."/>
        </authorList>
    </citation>
    <scope>NUCLEOTIDE SEQUENCE</scope>
    <source>
        <strain evidence="2">C21-152</strain>
    </source>
</reference>
<evidence type="ECO:0000313" key="3">
    <source>
        <dbReference type="Proteomes" id="UP001220964"/>
    </source>
</evidence>
<dbReference type="EMBL" id="JARGYC010000085">
    <property type="protein sequence ID" value="MDF0603282.1"/>
    <property type="molecule type" value="Genomic_DNA"/>
</dbReference>
<dbReference type="AlphaFoldDB" id="A0AAE3NW88"/>
<dbReference type="RefSeq" id="WP_275569405.1">
    <property type="nucleotide sequence ID" value="NZ_JARGYC010000085.1"/>
</dbReference>
<dbReference type="Proteomes" id="UP001220964">
    <property type="component" value="Unassembled WGS sequence"/>
</dbReference>
<name>A0AAE3NW88_9RHOB</name>
<gene>
    <name evidence="2" type="ORF">P1J78_21310</name>
</gene>
<protein>
    <submittedName>
        <fullName evidence="2">Uncharacterized protein</fullName>
    </submittedName>
</protein>
<feature type="non-terminal residue" evidence="2">
    <location>
        <position position="1"/>
    </location>
</feature>
<organism evidence="2 3">
    <name type="scientific">Psychromarinibacter sediminicola</name>
    <dbReference type="NCBI Taxonomy" id="3033385"/>
    <lineage>
        <taxon>Bacteria</taxon>
        <taxon>Pseudomonadati</taxon>
        <taxon>Pseudomonadota</taxon>
        <taxon>Alphaproteobacteria</taxon>
        <taxon>Rhodobacterales</taxon>
        <taxon>Paracoccaceae</taxon>
        <taxon>Psychromarinibacter</taxon>
    </lineage>
</organism>
<feature type="compositionally biased region" description="Basic residues" evidence="1">
    <location>
        <begin position="51"/>
        <end position="68"/>
    </location>
</feature>
<proteinExistence type="predicted"/>
<evidence type="ECO:0000313" key="2">
    <source>
        <dbReference type="EMBL" id="MDF0603282.1"/>
    </source>
</evidence>
<keyword evidence="3" id="KW-1185">Reference proteome</keyword>
<comment type="caution">
    <text evidence="2">The sequence shown here is derived from an EMBL/GenBank/DDBJ whole genome shotgun (WGS) entry which is preliminary data.</text>
</comment>
<feature type="region of interest" description="Disordered" evidence="1">
    <location>
        <begin position="1"/>
        <end position="81"/>
    </location>
</feature>
<accession>A0AAE3NW88</accession>